<evidence type="ECO:0000256" key="14">
    <source>
        <dbReference type="ARBA" id="ARBA00023136"/>
    </source>
</evidence>
<evidence type="ECO:0000256" key="5">
    <source>
        <dbReference type="ARBA" id="ARBA00022553"/>
    </source>
</evidence>
<evidence type="ECO:0000256" key="6">
    <source>
        <dbReference type="ARBA" id="ARBA00022692"/>
    </source>
</evidence>
<keyword evidence="11" id="KW-1278">Translocase</keyword>
<dbReference type="RefSeq" id="WP_094287544.1">
    <property type="nucleotide sequence ID" value="NZ_NOIG01000004.1"/>
</dbReference>
<dbReference type="EMBL" id="NOIG01000004">
    <property type="protein sequence ID" value="OYD51446.1"/>
    <property type="molecule type" value="Genomic_DNA"/>
</dbReference>
<evidence type="ECO:0000256" key="12">
    <source>
        <dbReference type="ARBA" id="ARBA00022989"/>
    </source>
</evidence>
<evidence type="ECO:0000256" key="15">
    <source>
        <dbReference type="RuleBase" id="RU362081"/>
    </source>
</evidence>
<comment type="similarity">
    <text evidence="2 15">Belongs to the cation transport ATPase (P-type) (TC 3.A.3) family. Type IB subfamily.</text>
</comment>
<feature type="region of interest" description="Disordered" evidence="16">
    <location>
        <begin position="1"/>
        <end position="29"/>
    </location>
</feature>
<evidence type="ECO:0000256" key="16">
    <source>
        <dbReference type="SAM" id="MobiDB-lite"/>
    </source>
</evidence>
<evidence type="ECO:0000256" key="11">
    <source>
        <dbReference type="ARBA" id="ARBA00022967"/>
    </source>
</evidence>
<dbReference type="SFLD" id="SFLDF00027">
    <property type="entry name" value="p-type_atpase"/>
    <property type="match status" value="1"/>
</dbReference>
<dbReference type="Pfam" id="PF00702">
    <property type="entry name" value="Hydrolase"/>
    <property type="match status" value="1"/>
</dbReference>
<dbReference type="PANTHER" id="PTHR43520">
    <property type="entry name" value="ATP7, ISOFORM B"/>
    <property type="match status" value="1"/>
</dbReference>
<keyword evidence="3" id="KW-0813">Transport</keyword>
<dbReference type="InterPro" id="IPR023299">
    <property type="entry name" value="ATPase_P-typ_cyto_dom_N"/>
</dbReference>
<dbReference type="SUPFAM" id="SSF81660">
    <property type="entry name" value="Metal cation-transporting ATPase, ATP-binding domain N"/>
    <property type="match status" value="1"/>
</dbReference>
<dbReference type="InterPro" id="IPR008250">
    <property type="entry name" value="ATPase_P-typ_transduc_dom_A_sf"/>
</dbReference>
<sequence>MFRPDASVASPAHLPDGVADSSPTAPTQLLDDPQEWLAFGRPCTPAGSPLPAQAVEAVLACPEAATWDSHVVLEGMHCAACALTIEDALRAVPGVLQADVSAATRRARVVWQPGRVLPSQWMKAVQNAGYRAMPAMDAFARAQRQRESRRALWRWLVAGFCMMQVMMYAWPAYVAQPGDLSGEMEQLLRWASWVITLPMVVFSCGPFFASALRDVRLRRVSMDLPVALGMAITFVVSTAGTFDPSGIFGKEVYYDSLTMFVFFLLTGRWLELRLRDRTAGALEAVMNRLPDSVERRDEATGIFARVATRRLVVGDTIRVLPGEAFPADGCITAGNTHADEALLTGESTPVARPLGSHVTAGSYNLQSPVEVRVEGTGGQTRFAQIVALMESASLQKPRLALLADRIARPFLLAVLLAAGLAAAWWWPSDPGHALMVAVAVLIVTCPCALSLATPVAMLTAAGTLARHGVLVRNLQGLEALAQVDTLVFDKTGTLTRDGMALQAVHTMQGWSADDVLSLAAALARHSMHPASRAVVAAASASVPAPQGRWRVANLQEDAGLGLSATVSDNTGAVPGCRVWLGSARHAGVAAQQGTAALQVVLSAQGLEQGAGGDLLELARFDLVEDLRSEAPAVVATLQQEGVAVQLLSGDRLGAVQRVAAQAGIAQVQGECSPQGKLEALRALQAGGHQVAMVGDGLNDGPVLAGAHVSFAFGRAVPLAQSRADFVVLGDSLALVPQTVLLARRTLRVVRQNLWWAAGYNALCVPLAVAGWMPAWLAGLGMALSSLLVVLNAARLARGLPVLPALAGVDAGADAGMDADALAAGKVQQAPLPLPNLPKTTLEPA</sequence>
<dbReference type="SUPFAM" id="SSF81665">
    <property type="entry name" value="Calcium ATPase, transmembrane domain M"/>
    <property type="match status" value="1"/>
</dbReference>
<dbReference type="InterPro" id="IPR023214">
    <property type="entry name" value="HAD_sf"/>
</dbReference>
<dbReference type="GO" id="GO:0005886">
    <property type="term" value="C:plasma membrane"/>
    <property type="evidence" value="ECO:0007669"/>
    <property type="project" value="UniProtKB-SubCell"/>
</dbReference>
<dbReference type="InterPro" id="IPR027256">
    <property type="entry name" value="P-typ_ATPase_IB"/>
</dbReference>
<feature type="transmembrane region" description="Helical" evidence="15">
    <location>
        <begin position="190"/>
        <end position="212"/>
    </location>
</feature>
<feature type="transmembrane region" description="Helical" evidence="15">
    <location>
        <begin position="151"/>
        <end position="170"/>
    </location>
</feature>
<keyword evidence="4 15" id="KW-1003">Cell membrane</keyword>
<feature type="transmembrane region" description="Helical" evidence="15">
    <location>
        <begin position="224"/>
        <end position="240"/>
    </location>
</feature>
<feature type="transmembrane region" description="Helical" evidence="15">
    <location>
        <begin position="753"/>
        <end position="769"/>
    </location>
</feature>
<dbReference type="InterPro" id="IPR059000">
    <property type="entry name" value="ATPase_P-type_domA"/>
</dbReference>
<evidence type="ECO:0000256" key="13">
    <source>
        <dbReference type="ARBA" id="ARBA00023065"/>
    </source>
</evidence>
<dbReference type="Gene3D" id="2.70.150.10">
    <property type="entry name" value="Calcium-transporting ATPase, cytoplasmic transduction domain A"/>
    <property type="match status" value="1"/>
</dbReference>
<evidence type="ECO:0000313" key="18">
    <source>
        <dbReference type="EMBL" id="OYD51446.1"/>
    </source>
</evidence>
<comment type="subcellular location">
    <subcellularLocation>
        <location evidence="1">Cell membrane</location>
        <topology evidence="1">Multi-pass membrane protein</topology>
    </subcellularLocation>
</comment>
<evidence type="ECO:0000256" key="8">
    <source>
        <dbReference type="ARBA" id="ARBA00022741"/>
    </source>
</evidence>
<dbReference type="Gene3D" id="3.40.1110.10">
    <property type="entry name" value="Calcium-transporting ATPase, cytoplasmic domain N"/>
    <property type="match status" value="1"/>
</dbReference>
<dbReference type="AlphaFoldDB" id="A0A235EQX6"/>
<name>A0A235EQX6_9BURK</name>
<feature type="domain" description="HMA" evidence="17">
    <location>
        <begin position="67"/>
        <end position="133"/>
    </location>
</feature>
<dbReference type="InterPro" id="IPR006121">
    <property type="entry name" value="HMA_dom"/>
</dbReference>
<comment type="caution">
    <text evidence="18">The sequence shown here is derived from an EMBL/GenBank/DDBJ whole genome shotgun (WGS) entry which is preliminary data.</text>
</comment>
<evidence type="ECO:0000256" key="1">
    <source>
        <dbReference type="ARBA" id="ARBA00004651"/>
    </source>
</evidence>
<dbReference type="CDD" id="cd00371">
    <property type="entry name" value="HMA"/>
    <property type="match status" value="1"/>
</dbReference>
<dbReference type="SUPFAM" id="SSF56784">
    <property type="entry name" value="HAD-like"/>
    <property type="match status" value="1"/>
</dbReference>
<evidence type="ECO:0000259" key="17">
    <source>
        <dbReference type="PROSITE" id="PS50846"/>
    </source>
</evidence>
<dbReference type="SUPFAM" id="SSF55008">
    <property type="entry name" value="HMA, heavy metal-associated domain"/>
    <property type="match status" value="1"/>
</dbReference>
<dbReference type="GO" id="GO:0005507">
    <property type="term" value="F:copper ion binding"/>
    <property type="evidence" value="ECO:0007669"/>
    <property type="project" value="TreeGrafter"/>
</dbReference>
<dbReference type="InterPro" id="IPR023298">
    <property type="entry name" value="ATPase_P-typ_TM_dom_sf"/>
</dbReference>
<feature type="transmembrane region" description="Helical" evidence="15">
    <location>
        <begin position="406"/>
        <end position="426"/>
    </location>
</feature>
<proteinExistence type="inferred from homology"/>
<dbReference type="PROSITE" id="PS50846">
    <property type="entry name" value="HMA_2"/>
    <property type="match status" value="1"/>
</dbReference>
<evidence type="ECO:0000256" key="3">
    <source>
        <dbReference type="ARBA" id="ARBA00022448"/>
    </source>
</evidence>
<dbReference type="Gene3D" id="3.40.50.1000">
    <property type="entry name" value="HAD superfamily/HAD-like"/>
    <property type="match status" value="1"/>
</dbReference>
<dbReference type="InterPro" id="IPR036412">
    <property type="entry name" value="HAD-like_sf"/>
</dbReference>
<dbReference type="SUPFAM" id="SSF81653">
    <property type="entry name" value="Calcium ATPase, transduction domain A"/>
    <property type="match status" value="1"/>
</dbReference>
<dbReference type="InterPro" id="IPR036163">
    <property type="entry name" value="HMA_dom_sf"/>
</dbReference>
<dbReference type="SFLD" id="SFLDS00003">
    <property type="entry name" value="Haloacid_Dehalogenase"/>
    <property type="match status" value="1"/>
</dbReference>
<feature type="transmembrane region" description="Helical" evidence="15">
    <location>
        <begin position="432"/>
        <end position="465"/>
    </location>
</feature>
<feature type="transmembrane region" description="Helical" evidence="15">
    <location>
        <begin position="252"/>
        <end position="270"/>
    </location>
</feature>
<keyword evidence="10" id="KW-0460">Magnesium</keyword>
<dbReference type="GO" id="GO:0043682">
    <property type="term" value="F:P-type divalent copper transporter activity"/>
    <property type="evidence" value="ECO:0007669"/>
    <property type="project" value="TreeGrafter"/>
</dbReference>
<dbReference type="PROSITE" id="PS00154">
    <property type="entry name" value="ATPASE_E1_E2"/>
    <property type="match status" value="1"/>
</dbReference>
<dbReference type="InterPro" id="IPR044492">
    <property type="entry name" value="P_typ_ATPase_HD_dom"/>
</dbReference>
<dbReference type="Proteomes" id="UP000215441">
    <property type="component" value="Unassembled WGS sequence"/>
</dbReference>
<dbReference type="PANTHER" id="PTHR43520:SF5">
    <property type="entry name" value="CATION-TRANSPORTING P-TYPE ATPASE-RELATED"/>
    <property type="match status" value="1"/>
</dbReference>
<evidence type="ECO:0000256" key="2">
    <source>
        <dbReference type="ARBA" id="ARBA00006024"/>
    </source>
</evidence>
<dbReference type="SFLD" id="SFLDG00002">
    <property type="entry name" value="C1.7:_P-type_atpase_like"/>
    <property type="match status" value="1"/>
</dbReference>
<gene>
    <name evidence="18" type="ORF">CBY09_06440</name>
</gene>
<keyword evidence="19" id="KW-1185">Reference proteome</keyword>
<dbReference type="PRINTS" id="PR00119">
    <property type="entry name" value="CATATPASE"/>
</dbReference>
<accession>A0A235EQX6</accession>
<evidence type="ECO:0000256" key="7">
    <source>
        <dbReference type="ARBA" id="ARBA00022723"/>
    </source>
</evidence>
<evidence type="ECO:0000256" key="4">
    <source>
        <dbReference type="ARBA" id="ARBA00022475"/>
    </source>
</evidence>
<reference evidence="18 19" key="1">
    <citation type="submission" date="2017-07" db="EMBL/GenBank/DDBJ databases">
        <title>Acidovorax KNDSW TSA 6 genome sequence and assembly.</title>
        <authorList>
            <person name="Mayilraj S."/>
        </authorList>
    </citation>
    <scope>NUCLEOTIDE SEQUENCE [LARGE SCALE GENOMIC DNA]</scope>
    <source>
        <strain evidence="18 19">KNDSW-TSA6</strain>
    </source>
</reference>
<keyword evidence="7 15" id="KW-0479">Metal-binding</keyword>
<keyword evidence="14 15" id="KW-0472">Membrane</keyword>
<dbReference type="Pfam" id="PF00122">
    <property type="entry name" value="E1-E2_ATPase"/>
    <property type="match status" value="1"/>
</dbReference>
<dbReference type="OrthoDB" id="8552908at2"/>
<dbReference type="Pfam" id="PF00403">
    <property type="entry name" value="HMA"/>
    <property type="match status" value="1"/>
</dbReference>
<keyword evidence="8 15" id="KW-0547">Nucleotide-binding</keyword>
<dbReference type="GO" id="GO:0055070">
    <property type="term" value="P:copper ion homeostasis"/>
    <property type="evidence" value="ECO:0007669"/>
    <property type="project" value="TreeGrafter"/>
</dbReference>
<keyword evidence="12 15" id="KW-1133">Transmembrane helix</keyword>
<dbReference type="NCBIfam" id="TIGR01525">
    <property type="entry name" value="ATPase-IB_hvy"/>
    <property type="match status" value="1"/>
</dbReference>
<dbReference type="GO" id="GO:0005524">
    <property type="term" value="F:ATP binding"/>
    <property type="evidence" value="ECO:0007669"/>
    <property type="project" value="UniProtKB-UniRule"/>
</dbReference>
<dbReference type="InterPro" id="IPR018303">
    <property type="entry name" value="ATPase_P-typ_P_site"/>
</dbReference>
<organism evidence="18 19">
    <name type="scientific">Acidovorax kalamii</name>
    <dbReference type="NCBI Taxonomy" id="2004485"/>
    <lineage>
        <taxon>Bacteria</taxon>
        <taxon>Pseudomonadati</taxon>
        <taxon>Pseudomonadota</taxon>
        <taxon>Betaproteobacteria</taxon>
        <taxon>Burkholderiales</taxon>
        <taxon>Comamonadaceae</taxon>
        <taxon>Acidovorax</taxon>
    </lineage>
</organism>
<dbReference type="InterPro" id="IPR001757">
    <property type="entry name" value="P_typ_ATPase"/>
</dbReference>
<dbReference type="NCBIfam" id="TIGR01494">
    <property type="entry name" value="ATPase_P-type"/>
    <property type="match status" value="2"/>
</dbReference>
<evidence type="ECO:0000313" key="19">
    <source>
        <dbReference type="Proteomes" id="UP000215441"/>
    </source>
</evidence>
<keyword evidence="13" id="KW-0406">Ion transport</keyword>
<keyword evidence="5" id="KW-0597">Phosphoprotein</keyword>
<keyword evidence="6 15" id="KW-0812">Transmembrane</keyword>
<protein>
    <submittedName>
        <fullName evidence="18">Heavy metal translocating P-type ATPase</fullName>
    </submittedName>
</protein>
<keyword evidence="9 15" id="KW-0067">ATP-binding</keyword>
<dbReference type="GO" id="GO:0016887">
    <property type="term" value="F:ATP hydrolysis activity"/>
    <property type="evidence" value="ECO:0007669"/>
    <property type="project" value="InterPro"/>
</dbReference>
<evidence type="ECO:0000256" key="9">
    <source>
        <dbReference type="ARBA" id="ARBA00022840"/>
    </source>
</evidence>
<dbReference type="Gene3D" id="3.30.70.100">
    <property type="match status" value="1"/>
</dbReference>
<evidence type="ECO:0000256" key="10">
    <source>
        <dbReference type="ARBA" id="ARBA00022842"/>
    </source>
</evidence>